<dbReference type="EMBL" id="JAGTJQ010000005">
    <property type="protein sequence ID" value="KAH7031520.1"/>
    <property type="molecule type" value="Genomic_DNA"/>
</dbReference>
<dbReference type="AlphaFoldDB" id="A0A9P9BR58"/>
<dbReference type="InterPro" id="IPR032466">
    <property type="entry name" value="Metal_Hydrolase"/>
</dbReference>
<dbReference type="InterPro" id="IPR052358">
    <property type="entry name" value="Aro_Compnd_Degr_Hydrolases"/>
</dbReference>
<dbReference type="Pfam" id="PF04909">
    <property type="entry name" value="Amidohydro_2"/>
    <property type="match status" value="1"/>
</dbReference>
<accession>A0A9P9BR58</accession>
<dbReference type="RefSeq" id="XP_046013200.1">
    <property type="nucleotide sequence ID" value="XM_046158769.1"/>
</dbReference>
<dbReference type="OrthoDB" id="2135488at2759"/>
<dbReference type="PANTHER" id="PTHR35563:SF2">
    <property type="entry name" value="BARREL METAL-DEPENDENT HYDROLASE, PUTATIVE (AFU_ORTHOLOGUE AFUA_1G16240)-RELATED"/>
    <property type="match status" value="1"/>
</dbReference>
<feature type="domain" description="Amidohydrolase-related" evidence="1">
    <location>
        <begin position="80"/>
        <end position="399"/>
    </location>
</feature>
<name>A0A9P9BR58_9PEZI</name>
<comment type="caution">
    <text evidence="2">The sequence shown here is derived from an EMBL/GenBank/DDBJ whole genome shotgun (WGS) entry which is preliminary data.</text>
</comment>
<gene>
    <name evidence="2" type="ORF">B0I36DRAFT_363201</name>
</gene>
<dbReference type="InterPro" id="IPR006680">
    <property type="entry name" value="Amidohydro-rel"/>
</dbReference>
<dbReference type="GeneID" id="70188315"/>
<sequence>MLDSSLSHTRAALDQIFGRYSSKFRHLRSSSWLATATIEDPTKISDYAGTGDASIAEHVPSATQRRNLDFRSRIPPGSWDSHMHVLDPRFPLSPQAVYTPSPTAPTRLQHANAFEADVGLDNIVLVQPSIYGYDNSCLLDALQSLGPDRARGVVAFEDPALWAAREGLSACSSSSSLSSTSTGQMSSELLKEWHELGVRGVRINLQSHGQKDVSADDFRSLLRRYIEIVKPFGWVVQVYVAIDMVHILEPLVAEYKNGKDNQGVKLCIDHMGHPHLSQLAEYQATRDPYTIPGFDALVRLLETGIVYVKMSAAYRFSAEMEDAATSPRDADTASRDVWPIASELLRVAGMSRVVFATDWPHTRYDGLDIRPWMQSVVDLCGADQELVERVFRGNAEDLWSVKRLE</sequence>
<dbReference type="SUPFAM" id="SSF51556">
    <property type="entry name" value="Metallo-dependent hydrolases"/>
    <property type="match status" value="1"/>
</dbReference>
<protein>
    <recommendedName>
        <fullName evidence="1">Amidohydrolase-related domain-containing protein</fullName>
    </recommendedName>
</protein>
<reference evidence="2" key="1">
    <citation type="journal article" date="2021" name="Nat. Commun.">
        <title>Genetic determinants of endophytism in the Arabidopsis root mycobiome.</title>
        <authorList>
            <person name="Mesny F."/>
            <person name="Miyauchi S."/>
            <person name="Thiergart T."/>
            <person name="Pickel B."/>
            <person name="Atanasova L."/>
            <person name="Karlsson M."/>
            <person name="Huettel B."/>
            <person name="Barry K.W."/>
            <person name="Haridas S."/>
            <person name="Chen C."/>
            <person name="Bauer D."/>
            <person name="Andreopoulos W."/>
            <person name="Pangilinan J."/>
            <person name="LaButti K."/>
            <person name="Riley R."/>
            <person name="Lipzen A."/>
            <person name="Clum A."/>
            <person name="Drula E."/>
            <person name="Henrissat B."/>
            <person name="Kohler A."/>
            <person name="Grigoriev I.V."/>
            <person name="Martin F.M."/>
            <person name="Hacquard S."/>
        </authorList>
    </citation>
    <scope>NUCLEOTIDE SEQUENCE</scope>
    <source>
        <strain evidence="2">MPI-CAGE-CH-0230</strain>
    </source>
</reference>
<dbReference type="GO" id="GO:0016787">
    <property type="term" value="F:hydrolase activity"/>
    <property type="evidence" value="ECO:0007669"/>
    <property type="project" value="InterPro"/>
</dbReference>
<evidence type="ECO:0000259" key="1">
    <source>
        <dbReference type="Pfam" id="PF04909"/>
    </source>
</evidence>
<evidence type="ECO:0000313" key="2">
    <source>
        <dbReference type="EMBL" id="KAH7031520.1"/>
    </source>
</evidence>
<dbReference type="Gene3D" id="3.20.20.140">
    <property type="entry name" value="Metal-dependent hydrolases"/>
    <property type="match status" value="1"/>
</dbReference>
<keyword evidence="3" id="KW-1185">Reference proteome</keyword>
<evidence type="ECO:0000313" key="3">
    <source>
        <dbReference type="Proteomes" id="UP000756346"/>
    </source>
</evidence>
<dbReference type="Proteomes" id="UP000756346">
    <property type="component" value="Unassembled WGS sequence"/>
</dbReference>
<proteinExistence type="predicted"/>
<organism evidence="2 3">
    <name type="scientific">Microdochium trichocladiopsis</name>
    <dbReference type="NCBI Taxonomy" id="1682393"/>
    <lineage>
        <taxon>Eukaryota</taxon>
        <taxon>Fungi</taxon>
        <taxon>Dikarya</taxon>
        <taxon>Ascomycota</taxon>
        <taxon>Pezizomycotina</taxon>
        <taxon>Sordariomycetes</taxon>
        <taxon>Xylariomycetidae</taxon>
        <taxon>Xylariales</taxon>
        <taxon>Microdochiaceae</taxon>
        <taxon>Microdochium</taxon>
    </lineage>
</organism>
<dbReference type="PANTHER" id="PTHR35563">
    <property type="entry name" value="BARREL METAL-DEPENDENT HYDROLASE, PUTATIVE (AFU_ORTHOLOGUE AFUA_1G16240)-RELATED"/>
    <property type="match status" value="1"/>
</dbReference>